<evidence type="ECO:0000313" key="2">
    <source>
        <dbReference type="Proteomes" id="UP001488838"/>
    </source>
</evidence>
<evidence type="ECO:0000313" key="1">
    <source>
        <dbReference type="EMBL" id="KAK7830954.1"/>
    </source>
</evidence>
<protein>
    <recommendedName>
        <fullName evidence="3">Protein kinase domain-containing protein</fullName>
    </recommendedName>
</protein>
<dbReference type="Gene3D" id="1.10.510.10">
    <property type="entry name" value="Transferase(Phosphotransferase) domain 1"/>
    <property type="match status" value="1"/>
</dbReference>
<dbReference type="Proteomes" id="UP001488838">
    <property type="component" value="Unassembled WGS sequence"/>
</dbReference>
<dbReference type="PANTHER" id="PTHR47907:SF4">
    <property type="entry name" value="BMP-2-INDUCIBLE PROTEIN KINASE ISOFORM X1"/>
    <property type="match status" value="1"/>
</dbReference>
<comment type="caution">
    <text evidence="1">The sequence shown here is derived from an EMBL/GenBank/DDBJ whole genome shotgun (WGS) entry which is preliminary data.</text>
</comment>
<keyword evidence="2" id="KW-1185">Reference proteome</keyword>
<name>A0AAW0JXK7_MYOGA</name>
<reference evidence="1 2" key="1">
    <citation type="journal article" date="2023" name="bioRxiv">
        <title>Conserved and derived expression patterns and positive selection on dental genes reveal complex evolutionary context of ever-growing rodent molars.</title>
        <authorList>
            <person name="Calamari Z.T."/>
            <person name="Song A."/>
            <person name="Cohen E."/>
            <person name="Akter M."/>
            <person name="Roy R.D."/>
            <person name="Hallikas O."/>
            <person name="Christensen M.M."/>
            <person name="Li P."/>
            <person name="Marangoni P."/>
            <person name="Jernvall J."/>
            <person name="Klein O.D."/>
        </authorList>
    </citation>
    <scope>NUCLEOTIDE SEQUENCE [LARGE SCALE GENOMIC DNA]</scope>
    <source>
        <strain evidence="1">V071</strain>
    </source>
</reference>
<organism evidence="1 2">
    <name type="scientific">Myodes glareolus</name>
    <name type="common">Bank vole</name>
    <name type="synonym">Clethrionomys glareolus</name>
    <dbReference type="NCBI Taxonomy" id="447135"/>
    <lineage>
        <taxon>Eukaryota</taxon>
        <taxon>Metazoa</taxon>
        <taxon>Chordata</taxon>
        <taxon>Craniata</taxon>
        <taxon>Vertebrata</taxon>
        <taxon>Euteleostomi</taxon>
        <taxon>Mammalia</taxon>
        <taxon>Eutheria</taxon>
        <taxon>Euarchontoglires</taxon>
        <taxon>Glires</taxon>
        <taxon>Rodentia</taxon>
        <taxon>Myomorpha</taxon>
        <taxon>Muroidea</taxon>
        <taxon>Cricetidae</taxon>
        <taxon>Arvicolinae</taxon>
        <taxon>Myodes</taxon>
    </lineage>
</organism>
<dbReference type="AlphaFoldDB" id="A0AAW0JXK7"/>
<sequence>MYVNNTPDLNICKREITIMKELSGHKNIVGYLDCAVNSISDNVWEVLILMEYCRGECLS</sequence>
<dbReference type="SUPFAM" id="SSF56112">
    <property type="entry name" value="Protein kinase-like (PK-like)"/>
    <property type="match status" value="1"/>
</dbReference>
<proteinExistence type="predicted"/>
<dbReference type="PANTHER" id="PTHR47907">
    <property type="entry name" value="PROTEIN KINASE DOMAIN-CONTAINING PROTEIN"/>
    <property type="match status" value="1"/>
</dbReference>
<dbReference type="EMBL" id="JBBHLL010000016">
    <property type="protein sequence ID" value="KAK7830954.1"/>
    <property type="molecule type" value="Genomic_DNA"/>
</dbReference>
<dbReference type="InterPro" id="IPR011009">
    <property type="entry name" value="Kinase-like_dom_sf"/>
</dbReference>
<gene>
    <name evidence="1" type="ORF">U0070_018498</name>
</gene>
<accession>A0AAW0JXK7</accession>
<evidence type="ECO:0008006" key="3">
    <source>
        <dbReference type="Google" id="ProtNLM"/>
    </source>
</evidence>
<dbReference type="InterPro" id="IPR051744">
    <property type="entry name" value="AP2_assoc_SerThr_kinase"/>
</dbReference>